<evidence type="ECO:0000256" key="12">
    <source>
        <dbReference type="ARBA" id="ARBA00052491"/>
    </source>
</evidence>
<accession>Q7YTM1</accession>
<evidence type="ECO:0000256" key="3">
    <source>
        <dbReference type="ARBA" id="ARBA00038182"/>
    </source>
</evidence>
<keyword evidence="1" id="KW-0808">Transferase</keyword>
<comment type="catalytic activity">
    <reaction evidence="5">
        <text>dopamine + (9Z)-octadecenoyl-CoA = N-(9Z-octadecanoyl)-dopamine + CoA + H(+)</text>
        <dbReference type="Rhea" id="RHEA:51380"/>
        <dbReference type="ChEBI" id="CHEBI:15378"/>
        <dbReference type="ChEBI" id="CHEBI:31883"/>
        <dbReference type="ChEBI" id="CHEBI:57287"/>
        <dbReference type="ChEBI" id="CHEBI:57387"/>
        <dbReference type="ChEBI" id="CHEBI:59905"/>
    </reaction>
    <physiologicalReaction direction="left-to-right" evidence="5">
        <dbReference type="Rhea" id="RHEA:51381"/>
    </physiologicalReaction>
</comment>
<dbReference type="InParanoid" id="Q7YTM1"/>
<dbReference type="GeneID" id="3565038"/>
<evidence type="ECO:0000313" key="13">
    <source>
        <dbReference type="EMBL" id="CAE17866.1"/>
    </source>
</evidence>
<proteinExistence type="inferred from homology"/>
<dbReference type="Proteomes" id="UP000001940">
    <property type="component" value="Chromosome II"/>
</dbReference>
<comment type="catalytic activity">
    <reaction evidence="12">
        <text>serotonin + acetyl-CoA = N-acetylserotonin + CoA + H(+)</text>
        <dbReference type="Rhea" id="RHEA:25217"/>
        <dbReference type="ChEBI" id="CHEBI:15378"/>
        <dbReference type="ChEBI" id="CHEBI:17697"/>
        <dbReference type="ChEBI" id="CHEBI:57287"/>
        <dbReference type="ChEBI" id="CHEBI:57288"/>
        <dbReference type="ChEBI" id="CHEBI:350546"/>
        <dbReference type="EC" id="2.3.1.87"/>
    </reaction>
    <physiologicalReaction direction="left-to-right" evidence="12">
        <dbReference type="Rhea" id="RHEA:25218"/>
    </physiologicalReaction>
</comment>
<dbReference type="EMBL" id="BX284602">
    <property type="protein sequence ID" value="CAE17866.1"/>
    <property type="molecule type" value="Genomic_DNA"/>
</dbReference>
<protein>
    <recommendedName>
        <fullName evidence="4">aralkylamine N-acetyltransferase</fullName>
        <ecNumber evidence="4">2.3.1.87</ecNumber>
    </recommendedName>
</protein>
<comment type="similarity">
    <text evidence="3">Belongs to the acetyltransferase family. AANAT subfamily.</text>
</comment>
<dbReference type="InterPro" id="IPR016181">
    <property type="entry name" value="Acyl_CoA_acyltransferase"/>
</dbReference>
<dbReference type="WormBase" id="R05H10.7">
    <property type="protein sequence ID" value="CE34954"/>
    <property type="gene ID" value="WBGene00011046"/>
</dbReference>
<evidence type="ECO:0000313" key="14">
    <source>
        <dbReference type="Proteomes" id="UP000001940"/>
    </source>
</evidence>
<comment type="pathway">
    <text evidence="2">Aromatic compound metabolism; melatonin biosynthesis; melatonin from serotonin: step 1/2.</text>
</comment>
<evidence type="ECO:0000256" key="1">
    <source>
        <dbReference type="ARBA" id="ARBA00022679"/>
    </source>
</evidence>
<dbReference type="eggNOG" id="ENOG502T9VK">
    <property type="taxonomic scope" value="Eukaryota"/>
</dbReference>
<dbReference type="FunCoup" id="Q7YTM1">
    <property type="interactions" value="5"/>
</dbReference>
<dbReference type="PeptideAtlas" id="Q7YTM1"/>
<comment type="catalytic activity">
    <reaction evidence="7">
        <text>serotonin + (5Z,8Z,11Z,14Z)-eicosatetraenoyl-CoA = N-[(5Z,8Z,11Z,14Z)-eicosatetraenoyl]-serotonin + CoA + H(+)</text>
        <dbReference type="Rhea" id="RHEA:51396"/>
        <dbReference type="ChEBI" id="CHEBI:15378"/>
        <dbReference type="ChEBI" id="CHEBI:57287"/>
        <dbReference type="ChEBI" id="CHEBI:57368"/>
        <dbReference type="ChEBI" id="CHEBI:132255"/>
        <dbReference type="ChEBI" id="CHEBI:350546"/>
    </reaction>
    <physiologicalReaction direction="left-to-right" evidence="7">
        <dbReference type="Rhea" id="RHEA:51397"/>
    </physiologicalReaction>
</comment>
<evidence type="ECO:0000313" key="15">
    <source>
        <dbReference type="WormBase" id="R05H10.7"/>
    </source>
</evidence>
<dbReference type="STRING" id="6239.R05H10.7.1"/>
<dbReference type="KEGG" id="cel:CELE_R05H10.7"/>
<dbReference type="EC" id="2.3.1.87" evidence="4"/>
<evidence type="ECO:0000256" key="11">
    <source>
        <dbReference type="ARBA" id="ARBA00052335"/>
    </source>
</evidence>
<dbReference type="GO" id="GO:0004059">
    <property type="term" value="F:aralkylamine N-acetyltransferase activity"/>
    <property type="evidence" value="ECO:0007669"/>
    <property type="project" value="UniProtKB-EC"/>
</dbReference>
<dbReference type="AGR" id="WB:WBGene00011046"/>
<comment type="catalytic activity">
    <reaction evidence="6">
        <text>serotonin + octadecanoyl-CoA = N-octadecanoyl-serotonin + CoA + H(+)</text>
        <dbReference type="Rhea" id="RHEA:51400"/>
        <dbReference type="ChEBI" id="CHEBI:15378"/>
        <dbReference type="ChEBI" id="CHEBI:57287"/>
        <dbReference type="ChEBI" id="CHEBI:57394"/>
        <dbReference type="ChEBI" id="CHEBI:134065"/>
        <dbReference type="ChEBI" id="CHEBI:350546"/>
    </reaction>
    <physiologicalReaction direction="left-to-right" evidence="6">
        <dbReference type="Rhea" id="RHEA:51401"/>
    </physiologicalReaction>
</comment>
<keyword evidence="14" id="KW-1185">Reference proteome</keyword>
<evidence type="ECO:0000256" key="2">
    <source>
        <dbReference type="ARBA" id="ARBA00037926"/>
    </source>
</evidence>
<dbReference type="CTD" id="3565038"/>
<dbReference type="FunFam" id="3.40.630.30:FF:000046">
    <property type="entry name" value="Dopamine N-acetyltransferase"/>
    <property type="match status" value="1"/>
</dbReference>
<comment type="catalytic activity">
    <reaction evidence="10">
        <text>serotonin + hexadecanoyl-CoA = N-hexadecanoyl-serotonin + CoA + H(+)</text>
        <dbReference type="Rhea" id="RHEA:51384"/>
        <dbReference type="ChEBI" id="CHEBI:15378"/>
        <dbReference type="ChEBI" id="CHEBI:57287"/>
        <dbReference type="ChEBI" id="CHEBI:57379"/>
        <dbReference type="ChEBI" id="CHEBI:134059"/>
        <dbReference type="ChEBI" id="CHEBI:350546"/>
    </reaction>
    <physiologicalReaction direction="left-to-right" evidence="10">
        <dbReference type="Rhea" id="RHEA:51385"/>
    </physiologicalReaction>
</comment>
<dbReference type="OrthoDB" id="41532at2759"/>
<dbReference type="AlphaFoldDB" id="Q7YTM1"/>
<evidence type="ECO:0000256" key="4">
    <source>
        <dbReference type="ARBA" id="ARBA00039114"/>
    </source>
</evidence>
<dbReference type="OMA" id="QCHEDFW"/>
<dbReference type="PANTHER" id="PTHR20905:SF2">
    <property type="entry name" value="N-ACETYLTRANSFERASE DOMAIN-CONTAINING PROTEIN"/>
    <property type="match status" value="1"/>
</dbReference>
<evidence type="ECO:0000256" key="6">
    <source>
        <dbReference type="ARBA" id="ARBA00050849"/>
    </source>
</evidence>
<dbReference type="Bgee" id="WBGene00011046">
    <property type="expression patterns" value="Expressed in adult organism and 1 other cell type or tissue"/>
</dbReference>
<dbReference type="RefSeq" id="NP_001022271.1">
    <property type="nucleotide sequence ID" value="NM_001027100.3"/>
</dbReference>
<dbReference type="PhylomeDB" id="Q7YTM1"/>
<dbReference type="GO" id="GO:0008080">
    <property type="term" value="F:N-acetyltransferase activity"/>
    <property type="evidence" value="ECO:0000318"/>
    <property type="project" value="GO_Central"/>
</dbReference>
<dbReference type="UCSC" id="R05H10.7">
    <property type="organism name" value="c. elegans"/>
</dbReference>
<dbReference type="PANTHER" id="PTHR20905">
    <property type="entry name" value="N-ACETYLTRANSFERASE-RELATED"/>
    <property type="match status" value="1"/>
</dbReference>
<dbReference type="HOGENOM" id="CLU_106870_0_0_1"/>
<comment type="catalytic activity">
    <reaction evidence="8">
        <text>dopamine + acetyl-CoA = N-acetyldopamine + CoA + H(+)</text>
        <dbReference type="Rhea" id="RHEA:51388"/>
        <dbReference type="ChEBI" id="CHEBI:15378"/>
        <dbReference type="ChEBI" id="CHEBI:57287"/>
        <dbReference type="ChEBI" id="CHEBI:57288"/>
        <dbReference type="ChEBI" id="CHEBI:59905"/>
        <dbReference type="ChEBI" id="CHEBI:125678"/>
    </reaction>
    <physiologicalReaction direction="left-to-right" evidence="8">
        <dbReference type="Rhea" id="RHEA:51389"/>
    </physiologicalReaction>
</comment>
<dbReference type="PaxDb" id="6239-R05H10.7"/>
<evidence type="ECO:0000256" key="10">
    <source>
        <dbReference type="ARBA" id="ARBA00052178"/>
    </source>
</evidence>
<sequence>MPEELIYRLAKKSDAPDVLNFLLEHYFPLEPCTRALKLIKSEAEVLYESLVARCLQFPFSTVVTTQSGEIVACLVNSAWKRDDNAVEGADYEVDEGLTENMTAFIKMLNTCHEDFWNLAPQNINVVLHREVSSVSEKYQRRGIATKMLTTNMPKAKLDEYSIDGVLSETCSFGNQVLLEKHGFKCLKTIPYTGIVDSQGNQILKTDDGSTELKLNFKLIGDFEILD</sequence>
<evidence type="ECO:0000256" key="9">
    <source>
        <dbReference type="ARBA" id="ARBA00051823"/>
    </source>
</evidence>
<dbReference type="SMR" id="Q7YTM1"/>
<evidence type="ECO:0000256" key="7">
    <source>
        <dbReference type="ARBA" id="ARBA00051284"/>
    </source>
</evidence>
<gene>
    <name evidence="13" type="ORF">CELE_R05H10.7</name>
    <name evidence="13 15" type="ORF">R05H10.7</name>
</gene>
<comment type="catalytic activity">
    <reaction evidence="11">
        <text>dopamine + hexadecanoyl-CoA = N-hexadecanoyl-dopamine + CoA + H(+)</text>
        <dbReference type="Rhea" id="RHEA:51376"/>
        <dbReference type="ChEBI" id="CHEBI:15378"/>
        <dbReference type="ChEBI" id="CHEBI:57287"/>
        <dbReference type="ChEBI" id="CHEBI:57379"/>
        <dbReference type="ChEBI" id="CHEBI:59905"/>
        <dbReference type="ChEBI" id="CHEBI:134058"/>
    </reaction>
    <physiologicalReaction direction="left-to-right" evidence="11">
        <dbReference type="Rhea" id="RHEA:51377"/>
    </physiologicalReaction>
</comment>
<dbReference type="Gene3D" id="3.40.630.30">
    <property type="match status" value="1"/>
</dbReference>
<name>Q7YTM1_CAEEL</name>
<comment type="catalytic activity">
    <reaction evidence="9">
        <text>serotonin + (9Z)-octadecenoyl-CoA = N-(9Z-octadecenoyl)-serotonin + CoA + H(+)</text>
        <dbReference type="Rhea" id="RHEA:51392"/>
        <dbReference type="ChEBI" id="CHEBI:15378"/>
        <dbReference type="ChEBI" id="CHEBI:57287"/>
        <dbReference type="ChEBI" id="CHEBI:57387"/>
        <dbReference type="ChEBI" id="CHEBI:134064"/>
        <dbReference type="ChEBI" id="CHEBI:350546"/>
    </reaction>
    <physiologicalReaction direction="left-to-right" evidence="9">
        <dbReference type="Rhea" id="RHEA:51393"/>
    </physiologicalReaction>
</comment>
<evidence type="ECO:0000256" key="5">
    <source>
        <dbReference type="ARBA" id="ARBA00050189"/>
    </source>
</evidence>
<reference evidence="13 14" key="1">
    <citation type="journal article" date="1998" name="Science">
        <title>Genome sequence of the nematode C. elegans: a platform for investigating biology.</title>
        <authorList>
            <consortium name="The C. elegans sequencing consortium"/>
            <person name="Sulson J.E."/>
            <person name="Waterston R."/>
        </authorList>
    </citation>
    <scope>NUCLEOTIDE SEQUENCE [LARGE SCALE GENOMIC DNA]</scope>
    <source>
        <strain evidence="13 14">Bristol N2</strain>
    </source>
</reference>
<evidence type="ECO:0000256" key="8">
    <source>
        <dbReference type="ARBA" id="ARBA00051711"/>
    </source>
</evidence>
<dbReference type="SUPFAM" id="SSF55729">
    <property type="entry name" value="Acyl-CoA N-acyltransferases (Nat)"/>
    <property type="match status" value="1"/>
</dbReference>
<organism evidence="13 14">
    <name type="scientific">Caenorhabditis elegans</name>
    <dbReference type="NCBI Taxonomy" id="6239"/>
    <lineage>
        <taxon>Eukaryota</taxon>
        <taxon>Metazoa</taxon>
        <taxon>Ecdysozoa</taxon>
        <taxon>Nematoda</taxon>
        <taxon>Chromadorea</taxon>
        <taxon>Rhabditida</taxon>
        <taxon>Rhabditina</taxon>
        <taxon>Rhabditomorpha</taxon>
        <taxon>Rhabditoidea</taxon>
        <taxon>Rhabditidae</taxon>
        <taxon>Peloderinae</taxon>
        <taxon>Caenorhabditis</taxon>
    </lineage>
</organism>